<sequence>MANIAGAAASLSLADAQFPGDDDEGKAKTSGLQKIFLLLSFGLAAATAAFAVLAMAWNQSAIVIVAAITALGDAGYVAIQRVMLIKMETLREVLNKLREDINRLSGINDELTAQNDDLKIQVDKVKHIEEGLSDLVTKQGQSVDAFVEAVKANQTTLDGMKELMKAKILQDLVTIVLRADINRDSKIGPHEIDMLVMFLRNAQSVTIDEEKFKAKMASRGYALPSVLAICKELVHQESTDEEENVIEIDPKKVHLADFD</sequence>
<evidence type="ECO:0000256" key="2">
    <source>
        <dbReference type="SAM" id="Phobius"/>
    </source>
</evidence>
<evidence type="ECO:0000256" key="1">
    <source>
        <dbReference type="SAM" id="Coils"/>
    </source>
</evidence>
<keyword evidence="1" id="KW-0175">Coiled coil</keyword>
<dbReference type="EMBL" id="HBKQ01004120">
    <property type="protein sequence ID" value="CAE2206394.1"/>
    <property type="molecule type" value="Transcribed_RNA"/>
</dbReference>
<reference evidence="3" key="1">
    <citation type="submission" date="2021-01" db="EMBL/GenBank/DDBJ databases">
        <authorList>
            <person name="Corre E."/>
            <person name="Pelletier E."/>
            <person name="Niang G."/>
            <person name="Scheremetjew M."/>
            <person name="Finn R."/>
            <person name="Kale V."/>
            <person name="Holt S."/>
            <person name="Cochrane G."/>
            <person name="Meng A."/>
            <person name="Brown T."/>
            <person name="Cohen L."/>
        </authorList>
    </citation>
    <scope>NUCLEOTIDE SEQUENCE</scope>
    <source>
        <strain evidence="3">Isolate 1302-5</strain>
    </source>
</reference>
<evidence type="ECO:0000313" key="3">
    <source>
        <dbReference type="EMBL" id="CAE2206394.1"/>
    </source>
</evidence>
<dbReference type="AlphaFoldDB" id="A0A7S4HQP0"/>
<feature type="coiled-coil region" evidence="1">
    <location>
        <begin position="87"/>
        <end position="128"/>
    </location>
</feature>
<accession>A0A7S4HQP0</accession>
<protein>
    <submittedName>
        <fullName evidence="3">Uncharacterized protein</fullName>
    </submittedName>
</protein>
<keyword evidence="2" id="KW-0812">Transmembrane</keyword>
<proteinExistence type="predicted"/>
<gene>
    <name evidence="3" type="ORF">OAUR00152_LOCUS2811</name>
</gene>
<keyword evidence="2" id="KW-1133">Transmembrane helix</keyword>
<name>A0A7S4HQP0_9STRA</name>
<feature type="transmembrane region" description="Helical" evidence="2">
    <location>
        <begin position="61"/>
        <end position="79"/>
    </location>
</feature>
<organism evidence="3">
    <name type="scientific">Odontella aurita</name>
    <dbReference type="NCBI Taxonomy" id="265563"/>
    <lineage>
        <taxon>Eukaryota</taxon>
        <taxon>Sar</taxon>
        <taxon>Stramenopiles</taxon>
        <taxon>Ochrophyta</taxon>
        <taxon>Bacillariophyta</taxon>
        <taxon>Mediophyceae</taxon>
        <taxon>Biddulphiophycidae</taxon>
        <taxon>Eupodiscales</taxon>
        <taxon>Odontellaceae</taxon>
        <taxon>Odontella</taxon>
    </lineage>
</organism>
<keyword evidence="2" id="KW-0472">Membrane</keyword>
<feature type="transmembrane region" description="Helical" evidence="2">
    <location>
        <begin position="35"/>
        <end position="55"/>
    </location>
</feature>